<proteinExistence type="inferred from homology"/>
<gene>
    <name evidence="9" type="ORF">ED236_07880</name>
</gene>
<keyword evidence="6 7" id="KW-0472">Membrane</keyword>
<feature type="transmembrane region" description="Helical" evidence="7">
    <location>
        <begin position="44"/>
        <end position="68"/>
    </location>
</feature>
<dbReference type="RefSeq" id="WP_123237404.1">
    <property type="nucleotide sequence ID" value="NZ_RJVP01000003.1"/>
</dbReference>
<sequence length="242" mass="25120">MSAELASYGLSFLAGTLSVLAPCVLPLLPILLGSALNTHKLGPLALAAGLAITFTVIGVLIASSGAVLGLEQDTLRRFAAVLLILFGVVLLSSHLQHYFSRLTAGLGNSGNNLLYRLSGDTLAGQFLLGCVLGLVWSPCVGPTLGAAITLASQGESLLHVTLVMAMFGMGAGLPLIALGLLSRQAMLRLRGKLMQAGKVGKQVMGIALLVVGLLILTGFDKSIESGLLDILPTWMTEITTRF</sequence>
<dbReference type="GO" id="GO:0016020">
    <property type="term" value="C:membrane"/>
    <property type="evidence" value="ECO:0007669"/>
    <property type="project" value="UniProtKB-SubCell"/>
</dbReference>
<keyword evidence="4" id="KW-0201">Cytochrome c-type biogenesis</keyword>
<feature type="domain" description="Cytochrome C biogenesis protein transmembrane" evidence="8">
    <location>
        <begin position="10"/>
        <end position="216"/>
    </location>
</feature>
<dbReference type="InterPro" id="IPR051790">
    <property type="entry name" value="Cytochrome_c-biogenesis_DsbD"/>
</dbReference>
<evidence type="ECO:0000256" key="3">
    <source>
        <dbReference type="ARBA" id="ARBA00022692"/>
    </source>
</evidence>
<comment type="caution">
    <text evidence="9">The sequence shown here is derived from an EMBL/GenBank/DDBJ whole genome shotgun (WGS) entry which is preliminary data.</text>
</comment>
<dbReference type="Proteomes" id="UP000275137">
    <property type="component" value="Unassembled WGS sequence"/>
</dbReference>
<dbReference type="GO" id="GO:0017004">
    <property type="term" value="P:cytochrome complex assembly"/>
    <property type="evidence" value="ECO:0007669"/>
    <property type="project" value="UniProtKB-KW"/>
</dbReference>
<keyword evidence="5 7" id="KW-1133">Transmembrane helix</keyword>
<comment type="subcellular location">
    <subcellularLocation>
        <location evidence="1">Membrane</location>
        <topology evidence="1">Multi-pass membrane protein</topology>
    </subcellularLocation>
</comment>
<dbReference type="InterPro" id="IPR003834">
    <property type="entry name" value="Cyt_c_assmbl_TM_dom"/>
</dbReference>
<feature type="transmembrane region" description="Helical" evidence="7">
    <location>
        <begin position="74"/>
        <end position="92"/>
    </location>
</feature>
<dbReference type="PANTHER" id="PTHR31272:SF9">
    <property type="entry name" value="BLL1027 PROTEIN"/>
    <property type="match status" value="1"/>
</dbReference>
<evidence type="ECO:0000313" key="9">
    <source>
        <dbReference type="EMBL" id="ROH86340.1"/>
    </source>
</evidence>
<evidence type="ECO:0000259" key="8">
    <source>
        <dbReference type="Pfam" id="PF02683"/>
    </source>
</evidence>
<accession>A0A3N0V0Q6</accession>
<feature type="transmembrane region" description="Helical" evidence="7">
    <location>
        <begin position="156"/>
        <end position="181"/>
    </location>
</feature>
<evidence type="ECO:0000256" key="2">
    <source>
        <dbReference type="ARBA" id="ARBA00006143"/>
    </source>
</evidence>
<keyword evidence="10" id="KW-1185">Reference proteome</keyword>
<feature type="transmembrane region" description="Helical" evidence="7">
    <location>
        <begin position="12"/>
        <end position="32"/>
    </location>
</feature>
<comment type="similarity">
    <text evidence="2">Belongs to the DsbD family.</text>
</comment>
<evidence type="ECO:0000256" key="1">
    <source>
        <dbReference type="ARBA" id="ARBA00004141"/>
    </source>
</evidence>
<dbReference type="EMBL" id="RJVP01000003">
    <property type="protein sequence ID" value="ROH86340.1"/>
    <property type="molecule type" value="Genomic_DNA"/>
</dbReference>
<keyword evidence="3 7" id="KW-0812">Transmembrane</keyword>
<evidence type="ECO:0000256" key="7">
    <source>
        <dbReference type="SAM" id="Phobius"/>
    </source>
</evidence>
<protein>
    <submittedName>
        <fullName evidence="9">Cytochrome c biogenesis protein CcdA</fullName>
    </submittedName>
</protein>
<evidence type="ECO:0000313" key="10">
    <source>
        <dbReference type="Proteomes" id="UP000275137"/>
    </source>
</evidence>
<evidence type="ECO:0000256" key="5">
    <source>
        <dbReference type="ARBA" id="ARBA00022989"/>
    </source>
</evidence>
<name>A0A3N0V0Q6_9PROT</name>
<feature type="transmembrane region" description="Helical" evidence="7">
    <location>
        <begin position="202"/>
        <end position="219"/>
    </location>
</feature>
<organism evidence="9 10">
    <name type="scientific">Pseudomethylobacillus aquaticus</name>
    <dbReference type="NCBI Taxonomy" id="2676064"/>
    <lineage>
        <taxon>Bacteria</taxon>
        <taxon>Pseudomonadati</taxon>
        <taxon>Pseudomonadota</taxon>
        <taxon>Betaproteobacteria</taxon>
        <taxon>Nitrosomonadales</taxon>
        <taxon>Methylophilaceae</taxon>
        <taxon>Pseudomethylobacillus</taxon>
    </lineage>
</organism>
<evidence type="ECO:0000256" key="4">
    <source>
        <dbReference type="ARBA" id="ARBA00022748"/>
    </source>
</evidence>
<evidence type="ECO:0000256" key="6">
    <source>
        <dbReference type="ARBA" id="ARBA00023136"/>
    </source>
</evidence>
<dbReference type="Pfam" id="PF02683">
    <property type="entry name" value="DsbD_TM"/>
    <property type="match status" value="1"/>
</dbReference>
<dbReference type="AlphaFoldDB" id="A0A3N0V0Q6"/>
<dbReference type="PANTHER" id="PTHR31272">
    <property type="entry name" value="CYTOCHROME C-TYPE BIOGENESIS PROTEIN HI_1454-RELATED"/>
    <property type="match status" value="1"/>
</dbReference>
<reference evidence="9 10" key="1">
    <citation type="submission" date="2018-10" db="EMBL/GenBank/DDBJ databases">
        <authorList>
            <person name="Chen W.-M."/>
        </authorList>
    </citation>
    <scope>NUCLEOTIDE SEQUENCE [LARGE SCALE GENOMIC DNA]</scope>
    <source>
        <strain evidence="9 10">H-5</strain>
    </source>
</reference>